<evidence type="ECO:0000313" key="3">
    <source>
        <dbReference type="Proteomes" id="UP000595437"/>
    </source>
</evidence>
<organism evidence="2 3">
    <name type="scientific">Caligus rogercresseyi</name>
    <name type="common">Sea louse</name>
    <dbReference type="NCBI Taxonomy" id="217165"/>
    <lineage>
        <taxon>Eukaryota</taxon>
        <taxon>Metazoa</taxon>
        <taxon>Ecdysozoa</taxon>
        <taxon>Arthropoda</taxon>
        <taxon>Crustacea</taxon>
        <taxon>Multicrustacea</taxon>
        <taxon>Hexanauplia</taxon>
        <taxon>Copepoda</taxon>
        <taxon>Siphonostomatoida</taxon>
        <taxon>Caligidae</taxon>
        <taxon>Caligus</taxon>
    </lineage>
</organism>
<name>A0A7T8KFT8_CALRO</name>
<dbReference type="Proteomes" id="UP000595437">
    <property type="component" value="Chromosome 5"/>
</dbReference>
<feature type="region of interest" description="Disordered" evidence="1">
    <location>
        <begin position="1"/>
        <end position="120"/>
    </location>
</feature>
<proteinExistence type="predicted"/>
<reference evidence="3" key="1">
    <citation type="submission" date="2021-01" db="EMBL/GenBank/DDBJ databases">
        <title>Caligus Genome Assembly.</title>
        <authorList>
            <person name="Gallardo-Escarate C."/>
        </authorList>
    </citation>
    <scope>NUCLEOTIDE SEQUENCE [LARGE SCALE GENOMIC DNA]</scope>
</reference>
<evidence type="ECO:0000256" key="1">
    <source>
        <dbReference type="SAM" id="MobiDB-lite"/>
    </source>
</evidence>
<feature type="non-terminal residue" evidence="2">
    <location>
        <position position="1"/>
    </location>
</feature>
<sequence>RMGSGQVPPGSGHPMSNRGASRSATATPTGSPQKRRLPQIPRGDFDDRSSRMMKGRLRNNGGRRGGYSDTELVESEYEMQQRGYYTAGEDVLPPPHRQGAGASHHRSETEDPPHTAAHGT</sequence>
<evidence type="ECO:0000313" key="2">
    <source>
        <dbReference type="EMBL" id="QQP55155.1"/>
    </source>
</evidence>
<dbReference type="AlphaFoldDB" id="A0A7T8KFT8"/>
<dbReference type="EMBL" id="CP045894">
    <property type="protein sequence ID" value="QQP55155.1"/>
    <property type="molecule type" value="Genomic_DNA"/>
</dbReference>
<keyword evidence="3" id="KW-1185">Reference proteome</keyword>
<dbReference type="OrthoDB" id="420032at2759"/>
<accession>A0A7T8KFT8</accession>
<feature type="compositionally biased region" description="Polar residues" evidence="1">
    <location>
        <begin position="18"/>
        <end position="32"/>
    </location>
</feature>
<protein>
    <submittedName>
        <fullName evidence="2">Uncharacterized protein</fullName>
    </submittedName>
</protein>
<gene>
    <name evidence="2" type="ORF">FKW44_008251</name>
</gene>